<name>A0A510I9X8_9VIBR</name>
<accession>A0A510I9X8</accession>
<reference evidence="2" key="1">
    <citation type="submission" date="2019-07" db="EMBL/GenBank/DDBJ databases">
        <title>Complete Genome Sequences of Vibrion rotiferianus strain AM7.</title>
        <authorList>
            <person name="Miyazaki K."/>
            <person name="Wiseschart A."/>
            <person name="Pootanakit K."/>
            <person name="Ishimori K."/>
            <person name="Kitahara K."/>
        </authorList>
    </citation>
    <scope>NUCLEOTIDE SEQUENCE [LARGE SCALE GENOMIC DNA]</scope>
    <source>
        <strain evidence="2">AM7</strain>
    </source>
</reference>
<gene>
    <name evidence="1" type="ORF">VroAM7_18890</name>
</gene>
<dbReference type="EMBL" id="AP019798">
    <property type="protein sequence ID" value="BBL89236.1"/>
    <property type="molecule type" value="Genomic_DNA"/>
</dbReference>
<organism evidence="1 2">
    <name type="scientific">Vibrio rotiferianus</name>
    <dbReference type="NCBI Taxonomy" id="190895"/>
    <lineage>
        <taxon>Bacteria</taxon>
        <taxon>Pseudomonadati</taxon>
        <taxon>Pseudomonadota</taxon>
        <taxon>Gammaproteobacteria</taxon>
        <taxon>Vibrionales</taxon>
        <taxon>Vibrionaceae</taxon>
        <taxon>Vibrio</taxon>
    </lineage>
</organism>
<protein>
    <submittedName>
        <fullName evidence="1">Uncharacterized protein</fullName>
    </submittedName>
</protein>
<evidence type="ECO:0000313" key="1">
    <source>
        <dbReference type="EMBL" id="BBL89236.1"/>
    </source>
</evidence>
<dbReference type="GeneID" id="47658454"/>
<dbReference type="AlphaFoldDB" id="A0A510I9X8"/>
<dbReference type="RefSeq" id="WP_010449122.1">
    <property type="nucleotide sequence ID" value="NZ_AP019798.1"/>
</dbReference>
<sequence length="45" mass="5252">MDRLATHEKIDDLVSEAIVDWLTQEPVEMTSHWIPNEFGINEELV</sequence>
<proteinExistence type="predicted"/>
<dbReference type="Proteomes" id="UP000315115">
    <property type="component" value="Chromosome 1"/>
</dbReference>
<evidence type="ECO:0000313" key="2">
    <source>
        <dbReference type="Proteomes" id="UP000315115"/>
    </source>
</evidence>